<organism evidence="2 3">
    <name type="scientific">Tautonia plasticadhaerens</name>
    <dbReference type="NCBI Taxonomy" id="2527974"/>
    <lineage>
        <taxon>Bacteria</taxon>
        <taxon>Pseudomonadati</taxon>
        <taxon>Planctomycetota</taxon>
        <taxon>Planctomycetia</taxon>
        <taxon>Isosphaerales</taxon>
        <taxon>Isosphaeraceae</taxon>
        <taxon>Tautonia</taxon>
    </lineage>
</organism>
<dbReference type="RefSeq" id="WP_145271409.1">
    <property type="nucleotide sequence ID" value="NZ_CP036426.1"/>
</dbReference>
<gene>
    <name evidence="2" type="ORF">ElP_35810</name>
</gene>
<name>A0A518H4D4_9BACT</name>
<dbReference type="AlphaFoldDB" id="A0A518H4D4"/>
<reference evidence="2 3" key="1">
    <citation type="submission" date="2019-02" db="EMBL/GenBank/DDBJ databases">
        <title>Deep-cultivation of Planctomycetes and their phenomic and genomic characterization uncovers novel biology.</title>
        <authorList>
            <person name="Wiegand S."/>
            <person name="Jogler M."/>
            <person name="Boedeker C."/>
            <person name="Pinto D."/>
            <person name="Vollmers J."/>
            <person name="Rivas-Marin E."/>
            <person name="Kohn T."/>
            <person name="Peeters S.H."/>
            <person name="Heuer A."/>
            <person name="Rast P."/>
            <person name="Oberbeckmann S."/>
            <person name="Bunk B."/>
            <person name="Jeske O."/>
            <person name="Meyerdierks A."/>
            <person name="Storesund J.E."/>
            <person name="Kallscheuer N."/>
            <person name="Luecker S."/>
            <person name="Lage O.M."/>
            <person name="Pohl T."/>
            <person name="Merkel B.J."/>
            <person name="Hornburger P."/>
            <person name="Mueller R.-W."/>
            <person name="Bruemmer F."/>
            <person name="Labrenz M."/>
            <person name="Spormann A.M."/>
            <person name="Op den Camp H."/>
            <person name="Overmann J."/>
            <person name="Amann R."/>
            <person name="Jetten M.S.M."/>
            <person name="Mascher T."/>
            <person name="Medema M.H."/>
            <person name="Devos D.P."/>
            <person name="Kaster A.-K."/>
            <person name="Ovreas L."/>
            <person name="Rohde M."/>
            <person name="Galperin M.Y."/>
            <person name="Jogler C."/>
        </authorList>
    </citation>
    <scope>NUCLEOTIDE SEQUENCE [LARGE SCALE GENOMIC DNA]</scope>
    <source>
        <strain evidence="2 3">ElP</strain>
    </source>
</reference>
<dbReference type="KEGG" id="tpla:ElP_35810"/>
<feature type="compositionally biased region" description="Basic and acidic residues" evidence="1">
    <location>
        <begin position="35"/>
        <end position="51"/>
    </location>
</feature>
<dbReference type="Proteomes" id="UP000317835">
    <property type="component" value="Chromosome"/>
</dbReference>
<keyword evidence="3" id="KW-1185">Reference proteome</keyword>
<evidence type="ECO:0000313" key="2">
    <source>
        <dbReference type="EMBL" id="QDV35677.1"/>
    </source>
</evidence>
<dbReference type="EMBL" id="CP036426">
    <property type="protein sequence ID" value="QDV35677.1"/>
    <property type="molecule type" value="Genomic_DNA"/>
</dbReference>
<sequence length="125" mass="14183">MSIAKHHAEWLSLIEVSGPFLSLPVLVRHFPQGLDPHDPEHAKALRQRHEEWDEDQNGPRPDPAIHRQWIDWVLRNTLDLGEVLAEGQDIPQTLKADLPEHGETLRPDKVVLEPGGGRARVLIQT</sequence>
<evidence type="ECO:0000256" key="1">
    <source>
        <dbReference type="SAM" id="MobiDB-lite"/>
    </source>
</evidence>
<proteinExistence type="predicted"/>
<accession>A0A518H4D4</accession>
<evidence type="ECO:0000313" key="3">
    <source>
        <dbReference type="Proteomes" id="UP000317835"/>
    </source>
</evidence>
<feature type="region of interest" description="Disordered" evidence="1">
    <location>
        <begin position="33"/>
        <end position="63"/>
    </location>
</feature>
<protein>
    <submittedName>
        <fullName evidence="2">Uncharacterized protein</fullName>
    </submittedName>
</protein>